<keyword evidence="2" id="KW-0732">Signal</keyword>
<sequence precursor="true">MEFPTPNFPLSVRPRSGLLLWGAMLLATPGLAAEGATPDLAANSGESNPARSLSLEQLDAQIRKLAADVPLAAQVMAAVDAGHPLESPTALASSVDTDSRLTSDLALRVAAEFAAGRRYEPCLGWLEFVAPDDSSSPILYWHYRAVANHQLVSMVDAGDAAAEVLRFEQPGFRRVRELAELIGRDAANHKAGSIDHITHQMSDVERRLALGEPGEQNQELQQEVIDSLDKMIEQIEEQRKEQQKQQQQQQQIAQGGQGSSAQPMPDSRPGELKGPGEVDEREIPPGGDWGALPPAERERVAQQIIRDFPAHYRSVIEDYFRSLATSPDDQEGDR</sequence>
<dbReference type="AlphaFoldDB" id="A0A5C5YLZ1"/>
<accession>A0A5C5YLZ1</accession>
<feature type="region of interest" description="Disordered" evidence="1">
    <location>
        <begin position="237"/>
        <end position="296"/>
    </location>
</feature>
<feature type="compositionally biased region" description="Low complexity" evidence="1">
    <location>
        <begin position="244"/>
        <end position="262"/>
    </location>
</feature>
<feature type="chain" id="PRO_5022665805" description="Secreted protein" evidence="2">
    <location>
        <begin position="33"/>
        <end position="334"/>
    </location>
</feature>
<feature type="compositionally biased region" description="Basic and acidic residues" evidence="1">
    <location>
        <begin position="268"/>
        <end position="283"/>
    </location>
</feature>
<protein>
    <recommendedName>
        <fullName evidence="5">Secreted protein</fullName>
    </recommendedName>
</protein>
<dbReference type="Proteomes" id="UP000318478">
    <property type="component" value="Unassembled WGS sequence"/>
</dbReference>
<gene>
    <name evidence="3" type="ORF">Pla123a_26090</name>
</gene>
<keyword evidence="4" id="KW-1185">Reference proteome</keyword>
<comment type="caution">
    <text evidence="3">The sequence shown here is derived from an EMBL/GenBank/DDBJ whole genome shotgun (WGS) entry which is preliminary data.</text>
</comment>
<reference evidence="3 4" key="1">
    <citation type="submission" date="2019-02" db="EMBL/GenBank/DDBJ databases">
        <title>Deep-cultivation of Planctomycetes and their phenomic and genomic characterization uncovers novel biology.</title>
        <authorList>
            <person name="Wiegand S."/>
            <person name="Jogler M."/>
            <person name="Boedeker C."/>
            <person name="Pinto D."/>
            <person name="Vollmers J."/>
            <person name="Rivas-Marin E."/>
            <person name="Kohn T."/>
            <person name="Peeters S.H."/>
            <person name="Heuer A."/>
            <person name="Rast P."/>
            <person name="Oberbeckmann S."/>
            <person name="Bunk B."/>
            <person name="Jeske O."/>
            <person name="Meyerdierks A."/>
            <person name="Storesund J.E."/>
            <person name="Kallscheuer N."/>
            <person name="Luecker S."/>
            <person name="Lage O.M."/>
            <person name="Pohl T."/>
            <person name="Merkel B.J."/>
            <person name="Hornburger P."/>
            <person name="Mueller R.-W."/>
            <person name="Bruemmer F."/>
            <person name="Labrenz M."/>
            <person name="Spormann A.M."/>
            <person name="Op Den Camp H."/>
            <person name="Overmann J."/>
            <person name="Amann R."/>
            <person name="Jetten M.S.M."/>
            <person name="Mascher T."/>
            <person name="Medema M.H."/>
            <person name="Devos D.P."/>
            <person name="Kaster A.-K."/>
            <person name="Ovreas L."/>
            <person name="Rohde M."/>
            <person name="Galperin M.Y."/>
            <person name="Jogler C."/>
        </authorList>
    </citation>
    <scope>NUCLEOTIDE SEQUENCE [LARGE SCALE GENOMIC DNA]</scope>
    <source>
        <strain evidence="3 4">Pla123a</strain>
    </source>
</reference>
<evidence type="ECO:0000256" key="2">
    <source>
        <dbReference type="SAM" id="SignalP"/>
    </source>
</evidence>
<proteinExistence type="predicted"/>
<evidence type="ECO:0000313" key="4">
    <source>
        <dbReference type="Proteomes" id="UP000318478"/>
    </source>
</evidence>
<organism evidence="3 4">
    <name type="scientific">Posidoniimonas polymericola</name>
    <dbReference type="NCBI Taxonomy" id="2528002"/>
    <lineage>
        <taxon>Bacteria</taxon>
        <taxon>Pseudomonadati</taxon>
        <taxon>Planctomycetota</taxon>
        <taxon>Planctomycetia</taxon>
        <taxon>Pirellulales</taxon>
        <taxon>Lacipirellulaceae</taxon>
        <taxon>Posidoniimonas</taxon>
    </lineage>
</organism>
<dbReference type="RefSeq" id="WP_146587562.1">
    <property type="nucleotide sequence ID" value="NZ_SJPO01000006.1"/>
</dbReference>
<feature type="signal peptide" evidence="2">
    <location>
        <begin position="1"/>
        <end position="32"/>
    </location>
</feature>
<evidence type="ECO:0000256" key="1">
    <source>
        <dbReference type="SAM" id="MobiDB-lite"/>
    </source>
</evidence>
<dbReference type="OrthoDB" id="276786at2"/>
<dbReference type="EMBL" id="SJPO01000006">
    <property type="protein sequence ID" value="TWT75827.1"/>
    <property type="molecule type" value="Genomic_DNA"/>
</dbReference>
<evidence type="ECO:0000313" key="3">
    <source>
        <dbReference type="EMBL" id="TWT75827.1"/>
    </source>
</evidence>
<name>A0A5C5YLZ1_9BACT</name>
<evidence type="ECO:0008006" key="5">
    <source>
        <dbReference type="Google" id="ProtNLM"/>
    </source>
</evidence>